<dbReference type="InterPro" id="IPR055705">
    <property type="entry name" value="DUF7281"/>
</dbReference>
<evidence type="ECO:0000313" key="3">
    <source>
        <dbReference type="Proteomes" id="UP001597287"/>
    </source>
</evidence>
<evidence type="ECO:0000259" key="1">
    <source>
        <dbReference type="Pfam" id="PF23947"/>
    </source>
</evidence>
<comment type="caution">
    <text evidence="2">The sequence shown here is derived from an EMBL/GenBank/DDBJ whole genome shotgun (WGS) entry which is preliminary data.</text>
</comment>
<dbReference type="EMBL" id="JBHUIG010000006">
    <property type="protein sequence ID" value="MFD2318837.1"/>
    <property type="molecule type" value="Genomic_DNA"/>
</dbReference>
<dbReference type="RefSeq" id="WP_183021083.1">
    <property type="nucleotide sequence ID" value="NZ_JBHSIH010000001.1"/>
</dbReference>
<dbReference type="Pfam" id="PF23947">
    <property type="entry name" value="DUF7281"/>
    <property type="match status" value="1"/>
</dbReference>
<sequence>MNQRDIEFLRRLIHDRALTRSRGVSSEAMATEHHVGMLKGRLVVYAESDFARAVNLLKSRGIALEVPASYSRGEAPTGQSEKHRAKAVTERYVAVRTLHMEQSILPSSGFLATDWQEVCDWDFDVLLVIENLETLIRLQEYLWLNQYVKGRRALALFRGTVGMFSTAAAADLIHTDARPTLAFYDFDPKGLAMAASLPRREAMCLPTLALLEQYTKAQSRRNLFSQSAQSVQAQLDAESDPQIQAAWRLLQRLNMGLDQEHFPSTLQQPSSAVRQA</sequence>
<evidence type="ECO:0000313" key="2">
    <source>
        <dbReference type="EMBL" id="MFD2318837.1"/>
    </source>
</evidence>
<name>A0ABW5EQH3_9BURK</name>
<protein>
    <recommendedName>
        <fullName evidence="1">DUF7281 domain-containing protein</fullName>
    </recommendedName>
</protein>
<reference evidence="3" key="1">
    <citation type="journal article" date="2019" name="Int. J. Syst. Evol. Microbiol.">
        <title>The Global Catalogue of Microorganisms (GCM) 10K type strain sequencing project: providing services to taxonomists for standard genome sequencing and annotation.</title>
        <authorList>
            <consortium name="The Broad Institute Genomics Platform"/>
            <consortium name="The Broad Institute Genome Sequencing Center for Infectious Disease"/>
            <person name="Wu L."/>
            <person name="Ma J."/>
        </authorList>
    </citation>
    <scope>NUCLEOTIDE SEQUENCE [LARGE SCALE GENOMIC DNA]</scope>
    <source>
        <strain evidence="3">CCUG 62793</strain>
    </source>
</reference>
<keyword evidence="3" id="KW-1185">Reference proteome</keyword>
<dbReference type="Proteomes" id="UP001597287">
    <property type="component" value="Unassembled WGS sequence"/>
</dbReference>
<gene>
    <name evidence="2" type="ORF">ACFSPV_08980</name>
</gene>
<accession>A0ABW5EQH3</accession>
<organism evidence="2 3">
    <name type="scientific">Delftia deserti</name>
    <dbReference type="NCBI Taxonomy" id="1651218"/>
    <lineage>
        <taxon>Bacteria</taxon>
        <taxon>Pseudomonadati</taxon>
        <taxon>Pseudomonadota</taxon>
        <taxon>Betaproteobacteria</taxon>
        <taxon>Burkholderiales</taxon>
        <taxon>Comamonadaceae</taxon>
        <taxon>Delftia</taxon>
    </lineage>
</organism>
<feature type="domain" description="DUF7281" evidence="1">
    <location>
        <begin position="97"/>
        <end position="262"/>
    </location>
</feature>
<proteinExistence type="predicted"/>